<accession>A0A873WLJ1</accession>
<gene>
    <name evidence="2" type="ORF">CPT_Sentinel_018</name>
</gene>
<organism evidence="2 3">
    <name type="scientific">Streptomyces phage Sentinel</name>
    <dbReference type="NCBI Taxonomy" id="2767584"/>
    <lineage>
        <taxon>Viruses</taxon>
        <taxon>Duplodnaviria</taxon>
        <taxon>Heunggongvirae</taxon>
        <taxon>Uroviricota</taxon>
        <taxon>Caudoviricetes</taxon>
        <taxon>Arquatrovirinae</taxon>
        <taxon>Sentinelvirus</taxon>
        <taxon>Sentinelvirus sentinel</taxon>
    </lineage>
</organism>
<proteinExistence type="predicted"/>
<sequence>MGASLYPPPVSPIAGAIVSESAELADTPLVGTTETVAYTHTFTAVAGRRYRVRFQAASVDTDLAGSDYTSKGSARVCMRWAVGTSAASGSFFAEQWIPTFGDNSERSSGITFFGHFTASTSGTHAVAVTINQQFATGGNVRFIMYGNGNKIVIEDAGPA</sequence>
<dbReference type="Proteomes" id="UP000663080">
    <property type="component" value="Segment"/>
</dbReference>
<evidence type="ECO:0000259" key="1">
    <source>
        <dbReference type="Pfam" id="PF23972"/>
    </source>
</evidence>
<feature type="domain" description="DUF7298" evidence="1">
    <location>
        <begin position="1"/>
        <end position="159"/>
    </location>
</feature>
<dbReference type="Pfam" id="PF23972">
    <property type="entry name" value="DUF7298"/>
    <property type="match status" value="1"/>
</dbReference>
<evidence type="ECO:0000313" key="2">
    <source>
        <dbReference type="EMBL" id="QPB09852.1"/>
    </source>
</evidence>
<reference evidence="2" key="1">
    <citation type="submission" date="2020-07" db="EMBL/GenBank/DDBJ databases">
        <title>Complete genome sequence of Streptomyces phage Sentinel.</title>
        <authorList>
            <person name="Talcott A.F."/>
            <person name="Ramsey J."/>
            <person name="Moreland R."/>
            <person name="Hernandez I."/>
            <person name="Clark J.D."/>
            <person name="Liu M."/>
            <person name="Burrowes B."/>
        </authorList>
    </citation>
    <scope>NUCLEOTIDE SEQUENCE</scope>
</reference>
<evidence type="ECO:0000313" key="3">
    <source>
        <dbReference type="Proteomes" id="UP000663080"/>
    </source>
</evidence>
<dbReference type="InterPro" id="IPR055722">
    <property type="entry name" value="DUF7298"/>
</dbReference>
<name>A0A873WLJ1_9CAUD</name>
<keyword evidence="3" id="KW-1185">Reference proteome</keyword>
<protein>
    <recommendedName>
        <fullName evidence="1">DUF7298 domain-containing protein</fullName>
    </recommendedName>
</protein>
<dbReference type="EMBL" id="MT701597">
    <property type="protein sequence ID" value="QPB09852.1"/>
    <property type="molecule type" value="Genomic_DNA"/>
</dbReference>